<feature type="domain" description="Nudix hydrolase" evidence="1">
    <location>
        <begin position="31"/>
        <end position="170"/>
    </location>
</feature>
<dbReference type="Pfam" id="PF00293">
    <property type="entry name" value="NUDIX"/>
    <property type="match status" value="1"/>
</dbReference>
<evidence type="ECO:0000259" key="1">
    <source>
        <dbReference type="PROSITE" id="PS51462"/>
    </source>
</evidence>
<dbReference type="GO" id="GO:0005737">
    <property type="term" value="C:cytoplasm"/>
    <property type="evidence" value="ECO:0007669"/>
    <property type="project" value="TreeGrafter"/>
</dbReference>
<comment type="caution">
    <text evidence="2">The sequence shown here is derived from an EMBL/GenBank/DDBJ whole genome shotgun (WGS) entry which is preliminary data.</text>
</comment>
<dbReference type="CDD" id="cd04692">
    <property type="entry name" value="NUDIX_Hydrolase"/>
    <property type="match status" value="1"/>
</dbReference>
<dbReference type="GO" id="GO:0004452">
    <property type="term" value="F:isopentenyl-diphosphate delta-isomerase activity"/>
    <property type="evidence" value="ECO:0007669"/>
    <property type="project" value="TreeGrafter"/>
</dbReference>
<protein>
    <recommendedName>
        <fullName evidence="1">Nudix hydrolase domain-containing protein</fullName>
    </recommendedName>
</protein>
<dbReference type="PROSITE" id="PS51462">
    <property type="entry name" value="NUDIX"/>
    <property type="match status" value="1"/>
</dbReference>
<proteinExistence type="predicted"/>
<evidence type="ECO:0000313" key="2">
    <source>
        <dbReference type="EMBL" id="OHA62182.1"/>
    </source>
</evidence>
<dbReference type="PANTHER" id="PTHR10885:SF20">
    <property type="entry name" value="NUDIX HYDROLASE DOMAIN-CONTAINING PROTEIN"/>
    <property type="match status" value="1"/>
</dbReference>
<accession>A0A1G2QQB5</accession>
<dbReference type="InterPro" id="IPR015797">
    <property type="entry name" value="NUDIX_hydrolase-like_dom_sf"/>
</dbReference>
<dbReference type="EMBL" id="MHTO01000019">
    <property type="protein sequence ID" value="OHA62182.1"/>
    <property type="molecule type" value="Genomic_DNA"/>
</dbReference>
<dbReference type="STRING" id="1802443.A2117_02250"/>
<dbReference type="GO" id="GO:0009240">
    <property type="term" value="P:isopentenyl diphosphate biosynthetic process"/>
    <property type="evidence" value="ECO:0007669"/>
    <property type="project" value="TreeGrafter"/>
</dbReference>
<dbReference type="Proteomes" id="UP000179245">
    <property type="component" value="Unassembled WGS sequence"/>
</dbReference>
<reference evidence="2 3" key="1">
    <citation type="journal article" date="2016" name="Nat. Commun.">
        <title>Thousands of microbial genomes shed light on interconnected biogeochemical processes in an aquifer system.</title>
        <authorList>
            <person name="Anantharaman K."/>
            <person name="Brown C.T."/>
            <person name="Hug L.A."/>
            <person name="Sharon I."/>
            <person name="Castelle C.J."/>
            <person name="Probst A.J."/>
            <person name="Thomas B.C."/>
            <person name="Singh A."/>
            <person name="Wilkins M.J."/>
            <person name="Karaoz U."/>
            <person name="Brodie E.L."/>
            <person name="Williams K.H."/>
            <person name="Hubbard S.S."/>
            <person name="Banfield J.F."/>
        </authorList>
    </citation>
    <scope>NUCLEOTIDE SEQUENCE [LARGE SCALE GENOMIC DNA]</scope>
</reference>
<name>A0A1G2QQB5_9BACT</name>
<sequence length="184" mass="21203">MLESKGKLNIVDESGNIVGEDFRESIHEKGLLHQEIHVWFYTIQREVIFQHRAKDKDTYPDLLDATVGGHVEIGMDYLQTALKETSEETGISLAQGDLVFLQTVRKKDQDSVTGKTNNAIRAIYLYRHDGEINELKPEKGKIIGFEAWPFERLLNLSEQEKKRFIPYIVNAELPLVLKEIIKYC</sequence>
<gene>
    <name evidence="2" type="ORF">A2117_02250</name>
</gene>
<evidence type="ECO:0000313" key="3">
    <source>
        <dbReference type="Proteomes" id="UP000179245"/>
    </source>
</evidence>
<dbReference type="AlphaFoldDB" id="A0A1G2QQB5"/>
<dbReference type="SUPFAM" id="SSF55811">
    <property type="entry name" value="Nudix"/>
    <property type="match status" value="1"/>
</dbReference>
<dbReference type="Gene3D" id="3.90.79.10">
    <property type="entry name" value="Nucleoside Triphosphate Pyrophosphohydrolase"/>
    <property type="match status" value="1"/>
</dbReference>
<dbReference type="InterPro" id="IPR000086">
    <property type="entry name" value="NUDIX_hydrolase_dom"/>
</dbReference>
<dbReference type="PANTHER" id="PTHR10885">
    <property type="entry name" value="ISOPENTENYL-DIPHOSPHATE DELTA-ISOMERASE"/>
    <property type="match status" value="1"/>
</dbReference>
<organism evidence="2 3">
    <name type="scientific">Candidatus Wildermuthbacteria bacterium GWA2_46_15</name>
    <dbReference type="NCBI Taxonomy" id="1802443"/>
    <lineage>
        <taxon>Bacteria</taxon>
        <taxon>Candidatus Wildermuthiibacteriota</taxon>
    </lineage>
</organism>